<feature type="domain" description="Cyclin-like" evidence="6">
    <location>
        <begin position="86"/>
        <end position="167"/>
    </location>
</feature>
<comment type="similarity">
    <text evidence="1">Belongs to the TFIIB family.</text>
</comment>
<keyword evidence="4" id="KW-0805">Transcription regulation</keyword>
<name>X0VH28_9ZZZZ</name>
<dbReference type="PROSITE" id="PS00782">
    <property type="entry name" value="TFIIB"/>
    <property type="match status" value="2"/>
</dbReference>
<evidence type="ECO:0000256" key="4">
    <source>
        <dbReference type="ARBA" id="ARBA00023015"/>
    </source>
</evidence>
<dbReference type="InterPro" id="IPR013763">
    <property type="entry name" value="Cyclin-like_dom"/>
</dbReference>
<sequence>ALFTVKVRETAAMIYRKILKTGLVRGRSTEALVSAALYLSCRLHKHPASLDDVADKTRLTKKKLAKNFRLLLKHLDLKMPLASPESSIAKFTSALNFSPKVLSDAQNILAQAKAAKITVGKNPNSLAAAALYISALQNKIKCPQNEIAKTCQITEVTLRNRYKEFIRVLKLKVNIL</sequence>
<dbReference type="Pfam" id="PF00382">
    <property type="entry name" value="TFIIB"/>
    <property type="match status" value="2"/>
</dbReference>
<evidence type="ECO:0000256" key="3">
    <source>
        <dbReference type="ARBA" id="ARBA00022737"/>
    </source>
</evidence>
<dbReference type="GO" id="GO:0017025">
    <property type="term" value="F:TBP-class protein binding"/>
    <property type="evidence" value="ECO:0007669"/>
    <property type="project" value="InterPro"/>
</dbReference>
<evidence type="ECO:0000256" key="2">
    <source>
        <dbReference type="ARBA" id="ARBA00013932"/>
    </source>
</evidence>
<keyword evidence="5" id="KW-0804">Transcription</keyword>
<dbReference type="SUPFAM" id="SSF47954">
    <property type="entry name" value="Cyclin-like"/>
    <property type="match status" value="2"/>
</dbReference>
<dbReference type="GO" id="GO:0097550">
    <property type="term" value="C:transcription preinitiation complex"/>
    <property type="evidence" value="ECO:0007669"/>
    <property type="project" value="TreeGrafter"/>
</dbReference>
<accession>X0VH28</accession>
<dbReference type="InterPro" id="IPR023486">
    <property type="entry name" value="TFIIB_CS"/>
</dbReference>
<gene>
    <name evidence="7" type="ORF">S01H1_37180</name>
</gene>
<dbReference type="InterPro" id="IPR013150">
    <property type="entry name" value="TFIIB_cyclin"/>
</dbReference>
<evidence type="ECO:0000256" key="5">
    <source>
        <dbReference type="ARBA" id="ARBA00023163"/>
    </source>
</evidence>
<dbReference type="InterPro" id="IPR036915">
    <property type="entry name" value="Cyclin-like_sf"/>
</dbReference>
<comment type="caution">
    <text evidence="7">The sequence shown here is derived from an EMBL/GenBank/DDBJ whole genome shotgun (WGS) entry which is preliminary data.</text>
</comment>
<dbReference type="EMBL" id="BARS01023346">
    <property type="protein sequence ID" value="GAG10482.1"/>
    <property type="molecule type" value="Genomic_DNA"/>
</dbReference>
<dbReference type="AlphaFoldDB" id="X0VH28"/>
<dbReference type="Gene3D" id="1.10.472.10">
    <property type="entry name" value="Cyclin-like"/>
    <property type="match status" value="2"/>
</dbReference>
<evidence type="ECO:0000313" key="7">
    <source>
        <dbReference type="EMBL" id="GAG10482.1"/>
    </source>
</evidence>
<organism evidence="7">
    <name type="scientific">marine sediment metagenome</name>
    <dbReference type="NCBI Taxonomy" id="412755"/>
    <lineage>
        <taxon>unclassified sequences</taxon>
        <taxon>metagenomes</taxon>
        <taxon>ecological metagenomes</taxon>
    </lineage>
</organism>
<dbReference type="PANTHER" id="PTHR11618:SF13">
    <property type="entry name" value="TRANSCRIPTION INITIATION FACTOR IIB"/>
    <property type="match status" value="1"/>
</dbReference>
<feature type="domain" description="Cyclin-like" evidence="6">
    <location>
        <begin position="1"/>
        <end position="73"/>
    </location>
</feature>
<dbReference type="PANTHER" id="PTHR11618">
    <property type="entry name" value="TRANSCRIPTION INITIATION FACTOR IIB-RELATED"/>
    <property type="match status" value="1"/>
</dbReference>
<dbReference type="SMART" id="SM00385">
    <property type="entry name" value="CYCLIN"/>
    <property type="match status" value="2"/>
</dbReference>
<dbReference type="GO" id="GO:0070897">
    <property type="term" value="P:transcription preinitiation complex assembly"/>
    <property type="evidence" value="ECO:0007669"/>
    <property type="project" value="InterPro"/>
</dbReference>
<feature type="non-terminal residue" evidence="7">
    <location>
        <position position="1"/>
    </location>
</feature>
<keyword evidence="3" id="KW-0677">Repeat</keyword>
<dbReference type="InterPro" id="IPR000812">
    <property type="entry name" value="TFIIB"/>
</dbReference>
<protein>
    <recommendedName>
        <fullName evidence="2">Transcription initiation factor IIB</fullName>
    </recommendedName>
</protein>
<dbReference type="PRINTS" id="PR00685">
    <property type="entry name" value="TIFACTORIIB"/>
</dbReference>
<evidence type="ECO:0000256" key="1">
    <source>
        <dbReference type="ARBA" id="ARBA00010857"/>
    </source>
</evidence>
<reference evidence="7" key="1">
    <citation type="journal article" date="2014" name="Front. Microbiol.">
        <title>High frequency of phylogenetically diverse reductive dehalogenase-homologous genes in deep subseafloor sedimentary metagenomes.</title>
        <authorList>
            <person name="Kawai M."/>
            <person name="Futagami T."/>
            <person name="Toyoda A."/>
            <person name="Takaki Y."/>
            <person name="Nishi S."/>
            <person name="Hori S."/>
            <person name="Arai W."/>
            <person name="Tsubouchi T."/>
            <person name="Morono Y."/>
            <person name="Uchiyama I."/>
            <person name="Ito T."/>
            <person name="Fujiyama A."/>
            <person name="Inagaki F."/>
            <person name="Takami H."/>
        </authorList>
    </citation>
    <scope>NUCLEOTIDE SEQUENCE</scope>
    <source>
        <strain evidence="7">Expedition CK06-06</strain>
    </source>
</reference>
<evidence type="ECO:0000259" key="6">
    <source>
        <dbReference type="SMART" id="SM00385"/>
    </source>
</evidence>
<proteinExistence type="inferred from homology"/>